<gene>
    <name evidence="4" type="ORF">LPB301_17150</name>
</gene>
<dbReference type="STRING" id="996801.BW723_10605"/>
<sequence length="415" mass="46723">MKNQILALSLGLMSIGMFGQKNELKAAEKAIKKNDFKTAKAAILPLESMEGSMDAKYQAKYYYLKGAAYGKSNVEKAAEAYNKLFEVEKASGSSKYTKIATPKLNELIQFVSEKAIKAYSTDKDYKSATKDFYLTYKLSPADTTFLYNAAVSASLDKDYDASLKYYNMLQDLGYTGISTQYLAVNKASGATENLGTKENRDTMVKFGTYINPSDNTTESRQPEIVKNIGYILINQGKNDEAIVVIQEARKSNPKDLNLLLNEAQLYIKLEKMDKFGELMQEAIALDPTNPTLFFNLGVVNQNEKNTEDAIKYYKKAIELKPDYGDAYMNLAVAILAGEEAIVNEMNKNLSNFKKYDELEGKQKELYKEALPYLEKADELGRTEDTVKSILNIYDLLEMTEKADALRVIYKEMRGQ</sequence>
<feature type="repeat" description="TPR" evidence="3">
    <location>
        <begin position="256"/>
        <end position="289"/>
    </location>
</feature>
<dbReference type="AlphaFoldDB" id="A0A1B8TQC5"/>
<keyword evidence="2 3" id="KW-0802">TPR repeat</keyword>
<evidence type="ECO:0000256" key="2">
    <source>
        <dbReference type="ARBA" id="ARBA00022803"/>
    </source>
</evidence>
<proteinExistence type="predicted"/>
<organism evidence="4 5">
    <name type="scientific">Polaribacter reichenbachii</name>
    <dbReference type="NCBI Taxonomy" id="996801"/>
    <lineage>
        <taxon>Bacteria</taxon>
        <taxon>Pseudomonadati</taxon>
        <taxon>Bacteroidota</taxon>
        <taxon>Flavobacteriia</taxon>
        <taxon>Flavobacteriales</taxon>
        <taxon>Flavobacteriaceae</taxon>
    </lineage>
</organism>
<dbReference type="PANTHER" id="PTHR44943">
    <property type="entry name" value="CELLULOSE SYNTHASE OPERON PROTEIN C"/>
    <property type="match status" value="1"/>
</dbReference>
<dbReference type="EMBL" id="LSFL01000042">
    <property type="protein sequence ID" value="OBY61772.1"/>
    <property type="molecule type" value="Genomic_DNA"/>
</dbReference>
<evidence type="ECO:0000256" key="3">
    <source>
        <dbReference type="PROSITE-ProRule" id="PRU00339"/>
    </source>
</evidence>
<dbReference type="Pfam" id="PF00515">
    <property type="entry name" value="TPR_1"/>
    <property type="match status" value="1"/>
</dbReference>
<comment type="caution">
    <text evidence="4">The sequence shown here is derived from an EMBL/GenBank/DDBJ whole genome shotgun (WGS) entry which is preliminary data.</text>
</comment>
<reference evidence="5" key="1">
    <citation type="submission" date="2016-02" db="EMBL/GenBank/DDBJ databases">
        <title>Paenibacillus sp. LPB0068, isolated from Crassostrea gigas.</title>
        <authorList>
            <person name="Shin S.-K."/>
            <person name="Yi H."/>
        </authorList>
    </citation>
    <scope>NUCLEOTIDE SEQUENCE [LARGE SCALE GENOMIC DNA]</scope>
    <source>
        <strain evidence="5">KCTC 23969</strain>
    </source>
</reference>
<accession>A0A1B8TQC5</accession>
<dbReference type="RefSeq" id="WP_068365134.1">
    <property type="nucleotide sequence ID" value="NZ_CP019337.1"/>
</dbReference>
<dbReference type="InterPro" id="IPR019734">
    <property type="entry name" value="TPR_rpt"/>
</dbReference>
<dbReference type="PROSITE" id="PS50005">
    <property type="entry name" value="TPR"/>
    <property type="match status" value="3"/>
</dbReference>
<dbReference type="InterPro" id="IPR051685">
    <property type="entry name" value="Ycf3/AcsC/BcsC/TPR_MFPF"/>
</dbReference>
<dbReference type="SUPFAM" id="SSF48452">
    <property type="entry name" value="TPR-like"/>
    <property type="match status" value="1"/>
</dbReference>
<dbReference type="SMART" id="SM00028">
    <property type="entry name" value="TPR"/>
    <property type="match status" value="5"/>
</dbReference>
<feature type="repeat" description="TPR" evidence="3">
    <location>
        <begin position="290"/>
        <end position="323"/>
    </location>
</feature>
<evidence type="ECO:0000313" key="4">
    <source>
        <dbReference type="EMBL" id="OBY61772.1"/>
    </source>
</evidence>
<protein>
    <submittedName>
        <fullName evidence="4">Uncharacterized protein</fullName>
    </submittedName>
</protein>
<dbReference type="InterPro" id="IPR011990">
    <property type="entry name" value="TPR-like_helical_dom_sf"/>
</dbReference>
<keyword evidence="1" id="KW-0677">Repeat</keyword>
<feature type="repeat" description="TPR" evidence="3">
    <location>
        <begin position="222"/>
        <end position="255"/>
    </location>
</feature>
<dbReference type="KEGG" id="prn:BW723_10605"/>
<evidence type="ECO:0000256" key="1">
    <source>
        <dbReference type="ARBA" id="ARBA00022737"/>
    </source>
</evidence>
<keyword evidence="5" id="KW-1185">Reference proteome</keyword>
<evidence type="ECO:0000313" key="5">
    <source>
        <dbReference type="Proteomes" id="UP000092612"/>
    </source>
</evidence>
<dbReference type="Proteomes" id="UP000092612">
    <property type="component" value="Unassembled WGS sequence"/>
</dbReference>
<dbReference type="PROSITE" id="PS50293">
    <property type="entry name" value="TPR_REGION"/>
    <property type="match status" value="1"/>
</dbReference>
<dbReference type="Gene3D" id="1.25.40.10">
    <property type="entry name" value="Tetratricopeptide repeat domain"/>
    <property type="match status" value="2"/>
</dbReference>
<dbReference type="OrthoDB" id="1149028at2"/>
<dbReference type="PANTHER" id="PTHR44943:SF4">
    <property type="entry name" value="TPR REPEAT-CONTAINING PROTEIN MJ0798"/>
    <property type="match status" value="1"/>
</dbReference>
<name>A0A1B8TQC5_9FLAO</name>
<dbReference type="Pfam" id="PF14559">
    <property type="entry name" value="TPR_19"/>
    <property type="match status" value="1"/>
</dbReference>